<dbReference type="GO" id="GO:0032259">
    <property type="term" value="P:methylation"/>
    <property type="evidence" value="ECO:0007669"/>
    <property type="project" value="UniProtKB-KW"/>
</dbReference>
<gene>
    <name evidence="4" type="ORF">AGR7C_Cc160262</name>
</gene>
<reference evidence="4 5" key="1">
    <citation type="submission" date="2016-01" db="EMBL/GenBank/DDBJ databases">
        <authorList>
            <person name="Oliw E.H."/>
        </authorList>
    </citation>
    <scope>NUCLEOTIDE SEQUENCE [LARGE SCALE GENOMIC DNA]</scope>
    <source>
        <strain evidence="4 5">Zutra 3-1</strain>
    </source>
</reference>
<protein>
    <submittedName>
        <fullName evidence="4">Methyltransferase type 11</fullName>
    </submittedName>
</protein>
<dbReference type="SUPFAM" id="SSF53335">
    <property type="entry name" value="S-adenosyl-L-methionine-dependent methyltransferases"/>
    <property type="match status" value="1"/>
</dbReference>
<dbReference type="CDD" id="cd02440">
    <property type="entry name" value="AdoMet_MTases"/>
    <property type="match status" value="1"/>
</dbReference>
<organism evidence="4 5">
    <name type="scientific">Agrobacterium deltaense Zutra 3/1</name>
    <dbReference type="NCBI Taxonomy" id="1183427"/>
    <lineage>
        <taxon>Bacteria</taxon>
        <taxon>Pseudomonadati</taxon>
        <taxon>Pseudomonadota</taxon>
        <taxon>Alphaproteobacteria</taxon>
        <taxon>Hyphomicrobiales</taxon>
        <taxon>Rhizobiaceae</taxon>
        <taxon>Rhizobium/Agrobacterium group</taxon>
        <taxon>Agrobacterium</taxon>
    </lineage>
</organism>
<feature type="domain" description="Methyltransferase" evidence="3">
    <location>
        <begin position="52"/>
        <end position="143"/>
    </location>
</feature>
<proteinExistence type="predicted"/>
<evidence type="ECO:0000313" key="4">
    <source>
        <dbReference type="EMBL" id="CUX24360.1"/>
    </source>
</evidence>
<sequence>MQSTSENGIAEYNAGLFDNPEVAEWYDNQQLYPAERIILDRFRHAYAGKRLLDLGVGTGRTTKPLLPLVGDYIGIDRSQPMLALARRNFPAATFLDMDVRAIGEFGAERFDCVLGALAILSAFDHEDRLAIIHAVRSILAPGGYFIFSFHNRQWKRAGGMPLHRRSWHPREVVNSLHPQSWINYLRLQPSTRRTPEYAILADQAHRWSGLFYFIDLAAQTRQLEAAGFEIAARYGENGRPIEENSDTSNDGLLNLVCRAAPQPS</sequence>
<dbReference type="RefSeq" id="WP_080817258.1">
    <property type="nucleotide sequence ID" value="NZ_LT009748.1"/>
</dbReference>
<dbReference type="Pfam" id="PF13649">
    <property type="entry name" value="Methyltransf_25"/>
    <property type="match status" value="1"/>
</dbReference>
<dbReference type="InterPro" id="IPR029063">
    <property type="entry name" value="SAM-dependent_MTases_sf"/>
</dbReference>
<dbReference type="PANTHER" id="PTHR43861:SF1">
    <property type="entry name" value="TRANS-ACONITATE 2-METHYLTRANSFERASE"/>
    <property type="match status" value="1"/>
</dbReference>
<evidence type="ECO:0000256" key="1">
    <source>
        <dbReference type="ARBA" id="ARBA00022603"/>
    </source>
</evidence>
<dbReference type="Gene3D" id="3.40.50.150">
    <property type="entry name" value="Vaccinia Virus protein VP39"/>
    <property type="match status" value="1"/>
</dbReference>
<dbReference type="InterPro" id="IPR041698">
    <property type="entry name" value="Methyltransf_25"/>
</dbReference>
<accession>A0A1S7PPN9</accession>
<keyword evidence="1 4" id="KW-0489">Methyltransferase</keyword>
<name>A0A1S7PPN9_9HYPH</name>
<dbReference type="Proteomes" id="UP000191987">
    <property type="component" value="Unassembled WGS sequence"/>
</dbReference>
<dbReference type="PANTHER" id="PTHR43861">
    <property type="entry name" value="TRANS-ACONITATE 2-METHYLTRANSFERASE-RELATED"/>
    <property type="match status" value="1"/>
</dbReference>
<dbReference type="EMBL" id="FBWG01000008">
    <property type="protein sequence ID" value="CUX24360.1"/>
    <property type="molecule type" value="Genomic_DNA"/>
</dbReference>
<evidence type="ECO:0000259" key="3">
    <source>
        <dbReference type="Pfam" id="PF13649"/>
    </source>
</evidence>
<dbReference type="GO" id="GO:0008168">
    <property type="term" value="F:methyltransferase activity"/>
    <property type="evidence" value="ECO:0007669"/>
    <property type="project" value="UniProtKB-KW"/>
</dbReference>
<dbReference type="AlphaFoldDB" id="A0A1S7PPN9"/>
<evidence type="ECO:0000256" key="2">
    <source>
        <dbReference type="ARBA" id="ARBA00022679"/>
    </source>
</evidence>
<evidence type="ECO:0000313" key="5">
    <source>
        <dbReference type="Proteomes" id="UP000191987"/>
    </source>
</evidence>
<keyword evidence="2 4" id="KW-0808">Transferase</keyword>